<dbReference type="CDD" id="cd21029">
    <property type="entry name" value="IgC1_CD1"/>
    <property type="match status" value="1"/>
</dbReference>
<dbReference type="GO" id="GO:0006955">
    <property type="term" value="P:immune response"/>
    <property type="evidence" value="ECO:0007669"/>
    <property type="project" value="TreeGrafter"/>
</dbReference>
<keyword evidence="3" id="KW-0967">Endosome</keyword>
<name>A0A8C8XMP0_PANLE</name>
<dbReference type="Ensembl" id="ENSPLOT00000024268.1">
    <property type="protein sequence ID" value="ENSPLOP00000021977.1"/>
    <property type="gene ID" value="ENSPLOG00000015861.1"/>
</dbReference>
<dbReference type="SMART" id="SM00407">
    <property type="entry name" value="IGc1"/>
    <property type="match status" value="1"/>
</dbReference>
<dbReference type="GO" id="GO:0001916">
    <property type="term" value="P:positive regulation of T cell mediated cytotoxicity"/>
    <property type="evidence" value="ECO:0007669"/>
    <property type="project" value="TreeGrafter"/>
</dbReference>
<keyword evidence="8" id="KW-1133">Transmembrane helix</keyword>
<comment type="subcellular location">
    <subcellularLocation>
        <location evidence="1">Cell membrane</location>
        <topology evidence="1">Single-pass type I membrane protein</topology>
    </subcellularLocation>
    <subcellularLocation>
        <location evidence="2">Endosome membrane</location>
    </subcellularLocation>
</comment>
<evidence type="ECO:0000256" key="6">
    <source>
        <dbReference type="ARBA" id="ARBA00023180"/>
    </source>
</evidence>
<feature type="transmembrane region" description="Helical" evidence="8">
    <location>
        <begin position="342"/>
        <end position="362"/>
    </location>
</feature>
<dbReference type="AlphaFoldDB" id="A0A8C8XMP0"/>
<dbReference type="FunFam" id="3.30.500.10:FF:000002">
    <property type="entry name" value="Antigen-presenting glycoprotein CD1d1"/>
    <property type="match status" value="1"/>
</dbReference>
<evidence type="ECO:0000313" key="11">
    <source>
        <dbReference type="Proteomes" id="UP000694399"/>
    </source>
</evidence>
<protein>
    <recommendedName>
        <fullName evidence="9">Ig-like domain-containing protein</fullName>
    </recommendedName>
</protein>
<evidence type="ECO:0000256" key="2">
    <source>
        <dbReference type="ARBA" id="ARBA00004608"/>
    </source>
</evidence>
<dbReference type="PANTHER" id="PTHR16675">
    <property type="entry name" value="MHC CLASS I-RELATED"/>
    <property type="match status" value="1"/>
</dbReference>
<evidence type="ECO:0000256" key="8">
    <source>
        <dbReference type="SAM" id="Phobius"/>
    </source>
</evidence>
<dbReference type="InterPro" id="IPR037055">
    <property type="entry name" value="MHC_I-like_Ag-recog_sf"/>
</dbReference>
<dbReference type="PROSITE" id="PS50835">
    <property type="entry name" value="IG_LIKE"/>
    <property type="match status" value="1"/>
</dbReference>
<dbReference type="FunFam" id="2.60.40.10:FF:000254">
    <property type="entry name" value="Antigen-presenting glycoprotein CD1d1"/>
    <property type="match status" value="1"/>
</dbReference>
<organism evidence="10 11">
    <name type="scientific">Panthera leo</name>
    <name type="common">Lion</name>
    <dbReference type="NCBI Taxonomy" id="9689"/>
    <lineage>
        <taxon>Eukaryota</taxon>
        <taxon>Metazoa</taxon>
        <taxon>Chordata</taxon>
        <taxon>Craniata</taxon>
        <taxon>Vertebrata</taxon>
        <taxon>Euteleostomi</taxon>
        <taxon>Mammalia</taxon>
        <taxon>Eutheria</taxon>
        <taxon>Laurasiatheria</taxon>
        <taxon>Carnivora</taxon>
        <taxon>Feliformia</taxon>
        <taxon>Felidae</taxon>
        <taxon>Pantherinae</taxon>
        <taxon>Panthera</taxon>
    </lineage>
</organism>
<dbReference type="GO" id="GO:0030883">
    <property type="term" value="F:endogenous lipid antigen binding"/>
    <property type="evidence" value="ECO:0007669"/>
    <property type="project" value="TreeGrafter"/>
</dbReference>
<dbReference type="InterPro" id="IPR003597">
    <property type="entry name" value="Ig_C1-set"/>
</dbReference>
<dbReference type="Gene3D" id="2.60.40.10">
    <property type="entry name" value="Immunoglobulins"/>
    <property type="match status" value="1"/>
</dbReference>
<dbReference type="InterPro" id="IPR007110">
    <property type="entry name" value="Ig-like_dom"/>
</dbReference>
<dbReference type="Proteomes" id="UP000694399">
    <property type="component" value="Unassembled WGS sequence"/>
</dbReference>
<accession>A0A8C8XMP0</accession>
<evidence type="ECO:0000256" key="5">
    <source>
        <dbReference type="ARBA" id="ARBA00023136"/>
    </source>
</evidence>
<evidence type="ECO:0000259" key="9">
    <source>
        <dbReference type="PROSITE" id="PS50835"/>
    </source>
</evidence>
<dbReference type="Pfam" id="PF16497">
    <property type="entry name" value="MHC_I_3"/>
    <property type="match status" value="1"/>
</dbReference>
<dbReference type="InterPro" id="IPR050208">
    <property type="entry name" value="MHC_class-I_related"/>
</dbReference>
<dbReference type="InterPro" id="IPR011161">
    <property type="entry name" value="MHC_I-like_Ag-recog"/>
</dbReference>
<dbReference type="GeneTree" id="ENSGT01120000271825"/>
<dbReference type="GO" id="GO:0048007">
    <property type="term" value="P:antigen processing and presentation, exogenous lipid antigen via MHC class Ib"/>
    <property type="evidence" value="ECO:0007669"/>
    <property type="project" value="TreeGrafter"/>
</dbReference>
<keyword evidence="5 8" id="KW-0472">Membrane</keyword>
<evidence type="ECO:0000313" key="10">
    <source>
        <dbReference type="Ensembl" id="ENSPLOP00000021977.1"/>
    </source>
</evidence>
<sequence>MVGAKLGALGQHVSPEGTTAPCPPDFGAPPWPLLLILSPSLCPPLPQSICSSGTDFQEPITFRIILTSSFYNRARTQNQGSAWLGQLQTHGWDSKTGAFIFLRPWSRGNFSKERLIELEKLFHSYSIRFLQVFQDHVSQWQLEYPFQVQLEGGCELHLGEASVGFARVAYQGSDLMNFQNTSWWPSPKGGRRAQQVCTVFNQHHVVNVRTQAEINDICPHFLLGLLDAGKTDLQRQVRPEAWLSTGPSQSQGPGHLLFVCHVSGFYPKPVWVMWMRGDQEQQGTRRGDVLPNSDGTWYLQTSLNVEAREAASLSCRVRHSSLEGQDIVLYWGEKGLHRPVGLVFLAVVVPLVLLAGLAFWLWKRW</sequence>
<dbReference type="SUPFAM" id="SSF54452">
    <property type="entry name" value="MHC antigen-recognition domain"/>
    <property type="match status" value="1"/>
</dbReference>
<keyword evidence="8" id="KW-0812">Transmembrane</keyword>
<dbReference type="InterPro" id="IPR013783">
    <property type="entry name" value="Ig-like_fold"/>
</dbReference>
<dbReference type="GO" id="GO:0010008">
    <property type="term" value="C:endosome membrane"/>
    <property type="evidence" value="ECO:0007669"/>
    <property type="project" value="UniProtKB-SubCell"/>
</dbReference>
<evidence type="ECO:0000256" key="3">
    <source>
        <dbReference type="ARBA" id="ARBA00022753"/>
    </source>
</evidence>
<evidence type="ECO:0000256" key="7">
    <source>
        <dbReference type="ARBA" id="ARBA00023319"/>
    </source>
</evidence>
<proteinExistence type="predicted"/>
<dbReference type="InterPro" id="IPR036179">
    <property type="entry name" value="Ig-like_dom_sf"/>
</dbReference>
<evidence type="ECO:0000256" key="1">
    <source>
        <dbReference type="ARBA" id="ARBA00004251"/>
    </source>
</evidence>
<reference evidence="10" key="2">
    <citation type="submission" date="2025-09" db="UniProtKB">
        <authorList>
            <consortium name="Ensembl"/>
        </authorList>
    </citation>
    <scope>IDENTIFICATION</scope>
</reference>
<dbReference type="GO" id="GO:0048006">
    <property type="term" value="P:antigen processing and presentation, endogenous lipid antigen via MHC class Ib"/>
    <property type="evidence" value="ECO:0007669"/>
    <property type="project" value="TreeGrafter"/>
</dbReference>
<dbReference type="InterPro" id="IPR011162">
    <property type="entry name" value="MHC_I/II-like_Ag-recog"/>
</dbReference>
<dbReference type="GO" id="GO:0030884">
    <property type="term" value="F:exogenous lipid antigen binding"/>
    <property type="evidence" value="ECO:0007669"/>
    <property type="project" value="TreeGrafter"/>
</dbReference>
<feature type="domain" description="Ig-like" evidence="9">
    <location>
        <begin position="239"/>
        <end position="328"/>
    </location>
</feature>
<dbReference type="GO" id="GO:0071723">
    <property type="term" value="F:lipopeptide binding"/>
    <property type="evidence" value="ECO:0007669"/>
    <property type="project" value="TreeGrafter"/>
</dbReference>
<dbReference type="PANTHER" id="PTHR16675:SF160">
    <property type="entry name" value="T-CELL SURFACE GLYCOPROTEIN CD1A"/>
    <property type="match status" value="1"/>
</dbReference>
<evidence type="ECO:0000256" key="4">
    <source>
        <dbReference type="ARBA" id="ARBA00022859"/>
    </source>
</evidence>
<keyword evidence="4" id="KW-0391">Immunity</keyword>
<dbReference type="OMA" id="LREHWIS"/>
<dbReference type="Pfam" id="PF07654">
    <property type="entry name" value="C1-set"/>
    <property type="match status" value="1"/>
</dbReference>
<dbReference type="GO" id="GO:0009897">
    <property type="term" value="C:external side of plasma membrane"/>
    <property type="evidence" value="ECO:0007669"/>
    <property type="project" value="TreeGrafter"/>
</dbReference>
<dbReference type="SUPFAM" id="SSF48726">
    <property type="entry name" value="Immunoglobulin"/>
    <property type="match status" value="1"/>
</dbReference>
<keyword evidence="6" id="KW-0325">Glycoprotein</keyword>
<keyword evidence="7" id="KW-0393">Immunoglobulin domain</keyword>
<reference evidence="10" key="1">
    <citation type="submission" date="2025-08" db="UniProtKB">
        <authorList>
            <consortium name="Ensembl"/>
        </authorList>
    </citation>
    <scope>IDENTIFICATION</scope>
</reference>
<dbReference type="Gene3D" id="3.30.500.10">
    <property type="entry name" value="MHC class I-like antigen recognition-like"/>
    <property type="match status" value="1"/>
</dbReference>
<dbReference type="GO" id="GO:0005615">
    <property type="term" value="C:extracellular space"/>
    <property type="evidence" value="ECO:0007669"/>
    <property type="project" value="TreeGrafter"/>
</dbReference>
<keyword evidence="11" id="KW-1185">Reference proteome</keyword>